<dbReference type="InterPro" id="IPR018535">
    <property type="entry name" value="DUF1996"/>
</dbReference>
<evidence type="ECO:0000256" key="3">
    <source>
        <dbReference type="SAM" id="SignalP"/>
    </source>
</evidence>
<accession>A0A9P6E3Y2</accession>
<name>A0A9P6E3Y2_9AGAR</name>
<feature type="signal peptide" evidence="3">
    <location>
        <begin position="1"/>
        <end position="18"/>
    </location>
</feature>
<evidence type="ECO:0000256" key="2">
    <source>
        <dbReference type="SAM" id="MobiDB-lite"/>
    </source>
</evidence>
<dbReference type="SUPFAM" id="SSF57180">
    <property type="entry name" value="Cellulose-binding domain"/>
    <property type="match status" value="1"/>
</dbReference>
<dbReference type="PANTHER" id="PTHR43662:SF3">
    <property type="entry name" value="DOMAIN PROTEIN, PUTATIVE (AFU_ORTHOLOGUE AFUA_6G11970)-RELATED"/>
    <property type="match status" value="1"/>
</dbReference>
<protein>
    <recommendedName>
        <fullName evidence="4">CBM1 domain-containing protein</fullName>
    </recommendedName>
</protein>
<evidence type="ECO:0000313" key="5">
    <source>
        <dbReference type="EMBL" id="KAF9522009.1"/>
    </source>
</evidence>
<dbReference type="OrthoDB" id="74764at2759"/>
<sequence length="446" mass="47946">MQWGSLVALALVAPYASALLRFPCSQLVTQRFDPLVTPGVVSPHVHQIIGGNAFNISMDPSLDLPALSTCTTCKFKEDFSNYWTAVLFFKHPNGSFIRVPQMANQAVGSPNGGMTVYYIQPQSGEKVTAFKKGFRMITGDPMIRSKTVDKNSFAAHTSTFRCWDANFSGDGSQYEPGAGLDTIDLPKKKCNGGIRSNIYFPSCWDGKNLDTPNHNDHVTYPTGALDSAGSLFFAPGSCPSTHPVRLPLIFTETVWDTRSFNSMWPSDGSQPFVFSMGDPTGYGQHGDYLFGWKDDSLQKAMDTCTDVGGNPTSCRALTTQSDAEMNRCNQAPRVNEITEGKYLSALPGCNPVQNGPNPATMIPSCDAISTTGGAPAPTAPVPITTPAPIPTPSPPAPTQPPPTPANPDAPMQTHYGQCGGQGYNGPTQCQAPYTCKAQNQWYSQCT</sequence>
<evidence type="ECO:0000259" key="4">
    <source>
        <dbReference type="PROSITE" id="PS51164"/>
    </source>
</evidence>
<dbReference type="GO" id="GO:0005576">
    <property type="term" value="C:extracellular region"/>
    <property type="evidence" value="ECO:0007669"/>
    <property type="project" value="InterPro"/>
</dbReference>
<dbReference type="Pfam" id="PF00734">
    <property type="entry name" value="CBM_1"/>
    <property type="match status" value="1"/>
</dbReference>
<dbReference type="EMBL" id="MU157967">
    <property type="protein sequence ID" value="KAF9522009.1"/>
    <property type="molecule type" value="Genomic_DNA"/>
</dbReference>
<dbReference type="InterPro" id="IPR035971">
    <property type="entry name" value="CBD_sf"/>
</dbReference>
<keyword evidence="1 3" id="KW-0732">Signal</keyword>
<keyword evidence="6" id="KW-1185">Reference proteome</keyword>
<feature type="chain" id="PRO_5040373226" description="CBM1 domain-containing protein" evidence="3">
    <location>
        <begin position="19"/>
        <end position="446"/>
    </location>
</feature>
<comment type="caution">
    <text evidence="5">The sequence shown here is derived from an EMBL/GenBank/DDBJ whole genome shotgun (WGS) entry which is preliminary data.</text>
</comment>
<dbReference type="AlphaFoldDB" id="A0A9P6E3Y2"/>
<organism evidence="5 6">
    <name type="scientific">Crepidotus variabilis</name>
    <dbReference type="NCBI Taxonomy" id="179855"/>
    <lineage>
        <taxon>Eukaryota</taxon>
        <taxon>Fungi</taxon>
        <taxon>Dikarya</taxon>
        <taxon>Basidiomycota</taxon>
        <taxon>Agaricomycotina</taxon>
        <taxon>Agaricomycetes</taxon>
        <taxon>Agaricomycetidae</taxon>
        <taxon>Agaricales</taxon>
        <taxon>Agaricineae</taxon>
        <taxon>Crepidotaceae</taxon>
        <taxon>Crepidotus</taxon>
    </lineage>
</organism>
<reference evidence="5" key="1">
    <citation type="submission" date="2020-11" db="EMBL/GenBank/DDBJ databases">
        <authorList>
            <consortium name="DOE Joint Genome Institute"/>
            <person name="Ahrendt S."/>
            <person name="Riley R."/>
            <person name="Andreopoulos W."/>
            <person name="Labutti K."/>
            <person name="Pangilinan J."/>
            <person name="Ruiz-Duenas F.J."/>
            <person name="Barrasa J.M."/>
            <person name="Sanchez-Garcia M."/>
            <person name="Camarero S."/>
            <person name="Miyauchi S."/>
            <person name="Serrano A."/>
            <person name="Linde D."/>
            <person name="Babiker R."/>
            <person name="Drula E."/>
            <person name="Ayuso-Fernandez I."/>
            <person name="Pacheco R."/>
            <person name="Padilla G."/>
            <person name="Ferreira P."/>
            <person name="Barriuso J."/>
            <person name="Kellner H."/>
            <person name="Castanera R."/>
            <person name="Alfaro M."/>
            <person name="Ramirez L."/>
            <person name="Pisabarro A.G."/>
            <person name="Kuo A."/>
            <person name="Tritt A."/>
            <person name="Lipzen A."/>
            <person name="He G."/>
            <person name="Yan M."/>
            <person name="Ng V."/>
            <person name="Cullen D."/>
            <person name="Martin F."/>
            <person name="Rosso M.-N."/>
            <person name="Henrissat B."/>
            <person name="Hibbett D."/>
            <person name="Martinez A.T."/>
            <person name="Grigoriev I.V."/>
        </authorList>
    </citation>
    <scope>NUCLEOTIDE SEQUENCE</scope>
    <source>
        <strain evidence="5">CBS 506.95</strain>
    </source>
</reference>
<dbReference type="GO" id="GO:0030248">
    <property type="term" value="F:cellulose binding"/>
    <property type="evidence" value="ECO:0007669"/>
    <property type="project" value="InterPro"/>
</dbReference>
<dbReference type="PROSITE" id="PS51164">
    <property type="entry name" value="CBM1_2"/>
    <property type="match status" value="1"/>
</dbReference>
<dbReference type="Pfam" id="PF09362">
    <property type="entry name" value="DUF1996"/>
    <property type="match status" value="1"/>
</dbReference>
<feature type="domain" description="CBM1" evidence="4">
    <location>
        <begin position="410"/>
        <end position="446"/>
    </location>
</feature>
<evidence type="ECO:0000313" key="6">
    <source>
        <dbReference type="Proteomes" id="UP000807306"/>
    </source>
</evidence>
<feature type="region of interest" description="Disordered" evidence="2">
    <location>
        <begin position="372"/>
        <end position="410"/>
    </location>
</feature>
<dbReference type="InterPro" id="IPR000254">
    <property type="entry name" value="CBD"/>
</dbReference>
<dbReference type="PROSITE" id="PS00562">
    <property type="entry name" value="CBM1_1"/>
    <property type="match status" value="1"/>
</dbReference>
<proteinExistence type="predicted"/>
<evidence type="ECO:0000256" key="1">
    <source>
        <dbReference type="ARBA" id="ARBA00022729"/>
    </source>
</evidence>
<dbReference type="GO" id="GO:0005975">
    <property type="term" value="P:carbohydrate metabolic process"/>
    <property type="evidence" value="ECO:0007669"/>
    <property type="project" value="InterPro"/>
</dbReference>
<gene>
    <name evidence="5" type="ORF">CPB83DRAFT_151407</name>
</gene>
<dbReference type="PANTHER" id="PTHR43662">
    <property type="match status" value="1"/>
</dbReference>
<feature type="compositionally biased region" description="Pro residues" evidence="2">
    <location>
        <begin position="377"/>
        <end position="407"/>
    </location>
</feature>
<dbReference type="Proteomes" id="UP000807306">
    <property type="component" value="Unassembled WGS sequence"/>
</dbReference>
<dbReference type="SMART" id="SM00236">
    <property type="entry name" value="fCBD"/>
    <property type="match status" value="1"/>
</dbReference>